<dbReference type="EMBL" id="CP002529">
    <property type="protein sequence ID" value="ADY01464.1"/>
    <property type="molecule type" value="Genomic_DNA"/>
</dbReference>
<dbReference type="eggNOG" id="arCOG00159">
    <property type="taxonomic scope" value="Archaea"/>
</dbReference>
<evidence type="ECO:0000313" key="7">
    <source>
        <dbReference type="EMBL" id="ADY01464.1"/>
    </source>
</evidence>
<dbReference type="STRING" id="985053.VMUT_1259"/>
<feature type="domain" description="ABC transmembrane type-1" evidence="6">
    <location>
        <begin position="78"/>
        <end position="272"/>
    </location>
</feature>
<dbReference type="PANTHER" id="PTHR43879:SF1">
    <property type="entry name" value="GLUCOSE IMPORT SYSTEM PERMEASE PROTEIN GLCU"/>
    <property type="match status" value="1"/>
</dbReference>
<dbReference type="Pfam" id="PF00528">
    <property type="entry name" value="BPD_transp_1"/>
    <property type="match status" value="1"/>
</dbReference>
<dbReference type="HOGENOM" id="CLU_016047_1_2_2"/>
<feature type="transmembrane region" description="Helical" evidence="5">
    <location>
        <begin position="193"/>
        <end position="218"/>
    </location>
</feature>
<name>F0QYN1_VULM7</name>
<keyword evidence="5" id="KW-0813">Transport</keyword>
<organism evidence="7 8">
    <name type="scientific">Vulcanisaeta moutnovskia (strain 768-28)</name>
    <dbReference type="NCBI Taxonomy" id="985053"/>
    <lineage>
        <taxon>Archaea</taxon>
        <taxon>Thermoproteota</taxon>
        <taxon>Thermoprotei</taxon>
        <taxon>Thermoproteales</taxon>
        <taxon>Thermoproteaceae</taxon>
        <taxon>Vulcanisaeta</taxon>
    </lineage>
</organism>
<sequence length="290" mass="32684">MNNKYITRVIKYAILQLIAVMFVILWLFPLYAMIVGGFKSNMEAASAPILLLPRQFSTEAYYFDWFGFGTLVGLEFPMIRQLLITIPVTLASVILGSMGAYFFYMQMERRPWISNVGFSIISLATYLPAQTLTVPLIELTSSLGIYQTYWGLAFAYFIFYLPMSALLMSIFLPVVPNYLVESARLDGARDWSIFWHVIFPLVLPGFLSTLIFVFLMVWQDFFTPLIIATKPSLYMLPVAARQYVGGYAILYNRSFAAGVITSLVPLIIFAFLGRYFIRGLAALGGGAKGI</sequence>
<dbReference type="PANTHER" id="PTHR43879">
    <property type="entry name" value="ABC TRANSPORTER PERMEASE PROTEIN"/>
    <property type="match status" value="1"/>
</dbReference>
<feature type="transmembrane region" description="Helical" evidence="5">
    <location>
        <begin position="255"/>
        <end position="277"/>
    </location>
</feature>
<feature type="transmembrane region" description="Helical" evidence="5">
    <location>
        <begin position="149"/>
        <end position="172"/>
    </location>
</feature>
<proteinExistence type="inferred from homology"/>
<dbReference type="Proteomes" id="UP000007485">
    <property type="component" value="Chromosome"/>
</dbReference>
<keyword evidence="3 5" id="KW-1133">Transmembrane helix</keyword>
<dbReference type="GO" id="GO:0005886">
    <property type="term" value="C:plasma membrane"/>
    <property type="evidence" value="ECO:0007669"/>
    <property type="project" value="UniProtKB-SubCell"/>
</dbReference>
<reference evidence="7 8" key="1">
    <citation type="journal article" date="2011" name="J. Bacteriol.">
        <title>Complete genome sequence of 'Vulcanisaeta moutnovskia' strain 768-28, a novel member of the hyperthermophilic crenarchaeal genus vulcanisaeta.</title>
        <authorList>
            <person name="Gumerov V.M."/>
            <person name="Mardanov A.V."/>
            <person name="Beletsky A.V."/>
            <person name="Prokofeva M.I."/>
            <person name="Bonch-Osmolovskaya E.A."/>
            <person name="Ravin N.V."/>
            <person name="Skryabin K.G."/>
        </authorList>
    </citation>
    <scope>NUCLEOTIDE SEQUENCE [LARGE SCALE GENOMIC DNA]</scope>
    <source>
        <strain evidence="7 8">768-28</strain>
    </source>
</reference>
<dbReference type="RefSeq" id="WP_013604626.1">
    <property type="nucleotide sequence ID" value="NC_015151.1"/>
</dbReference>
<dbReference type="KEGG" id="vmo:VMUT_1259"/>
<keyword evidence="4 5" id="KW-0472">Membrane</keyword>
<feature type="transmembrane region" description="Helical" evidence="5">
    <location>
        <begin position="116"/>
        <end position="137"/>
    </location>
</feature>
<evidence type="ECO:0000313" key="8">
    <source>
        <dbReference type="Proteomes" id="UP000007485"/>
    </source>
</evidence>
<dbReference type="InterPro" id="IPR054927">
    <property type="entry name" value="GlcU_transporter"/>
</dbReference>
<accession>F0QYN1</accession>
<dbReference type="SUPFAM" id="SSF161098">
    <property type="entry name" value="MetI-like"/>
    <property type="match status" value="1"/>
</dbReference>
<protein>
    <submittedName>
        <fullName evidence="7">Arabinose ABC transporter, permease</fullName>
    </submittedName>
</protein>
<comment type="similarity">
    <text evidence="5">Belongs to the binding-protein-dependent transport system permease family.</text>
</comment>
<evidence type="ECO:0000256" key="3">
    <source>
        <dbReference type="ARBA" id="ARBA00022989"/>
    </source>
</evidence>
<keyword evidence="2 5" id="KW-0812">Transmembrane</keyword>
<gene>
    <name evidence="7" type="ordered locus">VMUT_1259</name>
</gene>
<dbReference type="InterPro" id="IPR035906">
    <property type="entry name" value="MetI-like_sf"/>
</dbReference>
<evidence type="ECO:0000256" key="1">
    <source>
        <dbReference type="ARBA" id="ARBA00004141"/>
    </source>
</evidence>
<evidence type="ECO:0000256" key="4">
    <source>
        <dbReference type="ARBA" id="ARBA00023136"/>
    </source>
</evidence>
<comment type="subcellular location">
    <subcellularLocation>
        <location evidence="5">Cell membrane</location>
        <topology evidence="5">Multi-pass membrane protein</topology>
    </subcellularLocation>
    <subcellularLocation>
        <location evidence="1">Membrane</location>
        <topology evidence="1">Multi-pass membrane protein</topology>
    </subcellularLocation>
</comment>
<feature type="transmembrane region" description="Helical" evidence="5">
    <location>
        <begin position="12"/>
        <end position="34"/>
    </location>
</feature>
<dbReference type="NCBIfam" id="NF040932">
    <property type="entry name" value="ABC_arch_GlcU"/>
    <property type="match status" value="1"/>
</dbReference>
<keyword evidence="8" id="KW-1185">Reference proteome</keyword>
<dbReference type="Gene3D" id="1.10.3720.10">
    <property type="entry name" value="MetI-like"/>
    <property type="match status" value="1"/>
</dbReference>
<evidence type="ECO:0000256" key="2">
    <source>
        <dbReference type="ARBA" id="ARBA00022692"/>
    </source>
</evidence>
<dbReference type="PROSITE" id="PS50928">
    <property type="entry name" value="ABC_TM1"/>
    <property type="match status" value="1"/>
</dbReference>
<dbReference type="GeneID" id="10288911"/>
<dbReference type="GO" id="GO:0055085">
    <property type="term" value="P:transmembrane transport"/>
    <property type="evidence" value="ECO:0007669"/>
    <property type="project" value="InterPro"/>
</dbReference>
<dbReference type="CDD" id="cd06261">
    <property type="entry name" value="TM_PBP2"/>
    <property type="match status" value="1"/>
</dbReference>
<evidence type="ECO:0000256" key="5">
    <source>
        <dbReference type="RuleBase" id="RU363032"/>
    </source>
</evidence>
<evidence type="ECO:0000259" key="6">
    <source>
        <dbReference type="PROSITE" id="PS50928"/>
    </source>
</evidence>
<dbReference type="InterPro" id="IPR000515">
    <property type="entry name" value="MetI-like"/>
</dbReference>
<dbReference type="AlphaFoldDB" id="F0QYN1"/>
<feature type="transmembrane region" description="Helical" evidence="5">
    <location>
        <begin position="82"/>
        <end position="104"/>
    </location>
</feature>